<dbReference type="Pfam" id="PF00533">
    <property type="entry name" value="BRCT"/>
    <property type="match status" value="1"/>
</dbReference>
<evidence type="ECO:0000259" key="11">
    <source>
        <dbReference type="PROSITE" id="PS50172"/>
    </source>
</evidence>
<evidence type="ECO:0000256" key="8">
    <source>
        <dbReference type="ARBA" id="ARBA00023204"/>
    </source>
</evidence>
<name>A0A4P6ZK35_9LACO</name>
<dbReference type="GO" id="GO:0006260">
    <property type="term" value="P:DNA replication"/>
    <property type="evidence" value="ECO:0007669"/>
    <property type="project" value="UniProtKB-KW"/>
</dbReference>
<keyword evidence="13" id="KW-1185">Reference proteome</keyword>
<sequence>MSKTMTPKTKQAIQTLIKHLHQADVAYYNSKPIMSDGQFDNMYFELKQYKQEFPDDKAINHYFSTIPYNTDNTFKHVHHPYFIGSLDKTRTKDAVAKFLDKWNRKKGDLWYTDSFLVQRKEDGLSIVLYFNDPRMKKPFVALTRGGGHVGEDITNELYHFNRMDIAKIRQRIGKRHLVVRGEALIDDKDFNRINKHHEWANSRNLASGSIMNKDPRVAGKRGIFLSVYTLINRDEWTDKYPTELEQLKFLKSLGFYIIKDVHQFPNTPEGHRQIIRFMFTFPNWKRKAVGHPIDGMVIKPNYTVNLSKIGFNPHGPRYSVSWKFPPKSAIGILQKVRWQESANGKLTPVGILKHPVHILGSEISKASLASMPDIKRRGIMLYDHVTVRRMNDVIPKMIKPIKAFRTGKEVPISKTIPKGAIRKGAYLYLPINKHSKTVMIHRWKRFVSKPCLNIMGLSYKIIAKLIDEHLIDPHDFSSLWRIDKKKFMSIKGFGTKRWDTLQDELRKAQSRPLARVLMGLPLNNAGLALLKPIAKRIKNFKPILSDPKRLQAMHHKLIVEIPQLKGFGQSSVPVIDDLFSPDMIKQLQNLTPYLDMIDDQKSSSAKAKPKSAQKLAGMKFVITGTLSKPRKHFTTLIKQNGGKMQSDVNGKTAYLITNHKSNSRKYRAAVAKHVKIINENQFEKLLH</sequence>
<dbReference type="PROSITE" id="PS50172">
    <property type="entry name" value="BRCT"/>
    <property type="match status" value="1"/>
</dbReference>
<dbReference type="SUPFAM" id="SSF56091">
    <property type="entry name" value="DNA ligase/mRNA capping enzyme, catalytic domain"/>
    <property type="match status" value="1"/>
</dbReference>
<keyword evidence="5" id="KW-0227">DNA damage</keyword>
<dbReference type="Gene3D" id="1.10.150.20">
    <property type="entry name" value="5' to 3' exonuclease, C-terminal subdomain"/>
    <property type="match status" value="1"/>
</dbReference>
<dbReference type="SUPFAM" id="SSF47781">
    <property type="entry name" value="RuvA domain 2-like"/>
    <property type="match status" value="1"/>
</dbReference>
<dbReference type="GO" id="GO:0046872">
    <property type="term" value="F:metal ion binding"/>
    <property type="evidence" value="ECO:0007669"/>
    <property type="project" value="UniProtKB-KW"/>
</dbReference>
<dbReference type="EMBL" id="CP034726">
    <property type="protein sequence ID" value="QBP18066.1"/>
    <property type="molecule type" value="Genomic_DNA"/>
</dbReference>
<dbReference type="InterPro" id="IPR013840">
    <property type="entry name" value="DNAligase_N"/>
</dbReference>
<dbReference type="Proteomes" id="UP000294321">
    <property type="component" value="Chromosome"/>
</dbReference>
<dbReference type="InterPro" id="IPR001357">
    <property type="entry name" value="BRCT_dom"/>
</dbReference>
<dbReference type="Gene3D" id="3.30.470.30">
    <property type="entry name" value="DNA ligase/mRNA capping enzyme"/>
    <property type="match status" value="1"/>
</dbReference>
<evidence type="ECO:0000256" key="6">
    <source>
        <dbReference type="ARBA" id="ARBA00022833"/>
    </source>
</evidence>
<dbReference type="Pfam" id="PF01653">
    <property type="entry name" value="DNA_ligase_aden"/>
    <property type="match status" value="1"/>
</dbReference>
<dbReference type="SUPFAM" id="SSF50249">
    <property type="entry name" value="Nucleic acid-binding proteins"/>
    <property type="match status" value="1"/>
</dbReference>
<dbReference type="AlphaFoldDB" id="A0A4P6ZK35"/>
<dbReference type="Gene3D" id="1.10.287.610">
    <property type="entry name" value="Helix hairpin bin"/>
    <property type="match status" value="1"/>
</dbReference>
<dbReference type="GO" id="GO:0003911">
    <property type="term" value="F:DNA ligase (NAD+) activity"/>
    <property type="evidence" value="ECO:0007669"/>
    <property type="project" value="UniProtKB-EC"/>
</dbReference>
<reference evidence="13" key="1">
    <citation type="submission" date="2018-12" db="EMBL/GenBank/DDBJ databases">
        <title>A new species of lactobacillus.</title>
        <authorList>
            <person name="Jian Y."/>
            <person name="Xin L."/>
            <person name="Hong Z.J."/>
            <person name="Ming L.Z."/>
            <person name="Hong X.Z."/>
        </authorList>
    </citation>
    <scope>NUCLEOTIDE SEQUENCE [LARGE SCALE GENOMIC DNA]</scope>
    <source>
        <strain evidence="13">HSLZ-75</strain>
    </source>
</reference>
<evidence type="ECO:0000256" key="10">
    <source>
        <dbReference type="ARBA" id="ARBA00034005"/>
    </source>
</evidence>
<evidence type="ECO:0000256" key="4">
    <source>
        <dbReference type="ARBA" id="ARBA00022723"/>
    </source>
</evidence>
<accession>A0A4P6ZK35</accession>
<keyword evidence="6" id="KW-0862">Zinc</keyword>
<gene>
    <name evidence="12" type="ORF">ELX58_02655</name>
</gene>
<evidence type="ECO:0000256" key="5">
    <source>
        <dbReference type="ARBA" id="ARBA00022763"/>
    </source>
</evidence>
<evidence type="ECO:0000256" key="1">
    <source>
        <dbReference type="ARBA" id="ARBA00012722"/>
    </source>
</evidence>
<dbReference type="GO" id="GO:0006281">
    <property type="term" value="P:DNA repair"/>
    <property type="evidence" value="ECO:0007669"/>
    <property type="project" value="UniProtKB-KW"/>
</dbReference>
<keyword evidence="4" id="KW-0479">Metal-binding</keyword>
<dbReference type="OrthoDB" id="9759736at2"/>
<organism evidence="12 13">
    <name type="scientific">Acetilactobacillus jinshanensis</name>
    <dbReference type="NCBI Taxonomy" id="1720083"/>
    <lineage>
        <taxon>Bacteria</taxon>
        <taxon>Bacillati</taxon>
        <taxon>Bacillota</taxon>
        <taxon>Bacilli</taxon>
        <taxon>Lactobacillales</taxon>
        <taxon>Lactobacillaceae</taxon>
        <taxon>Acetilactobacillus</taxon>
    </lineage>
</organism>
<dbReference type="Gene3D" id="2.40.50.140">
    <property type="entry name" value="Nucleic acid-binding proteins"/>
    <property type="match status" value="1"/>
</dbReference>
<dbReference type="InterPro" id="IPR013839">
    <property type="entry name" value="DNAligase_adenylation"/>
</dbReference>
<evidence type="ECO:0000256" key="7">
    <source>
        <dbReference type="ARBA" id="ARBA00023027"/>
    </source>
</evidence>
<evidence type="ECO:0000313" key="13">
    <source>
        <dbReference type="Proteomes" id="UP000294321"/>
    </source>
</evidence>
<dbReference type="RefSeq" id="WP_133441623.1">
    <property type="nucleotide sequence ID" value="NZ_CP034726.1"/>
</dbReference>
<proteinExistence type="predicted"/>
<protein>
    <recommendedName>
        <fullName evidence="1">DNA ligase (NAD(+))</fullName>
        <ecNumber evidence="1">6.5.1.2</ecNumber>
    </recommendedName>
</protein>
<keyword evidence="2" id="KW-0436">Ligase</keyword>
<dbReference type="EC" id="6.5.1.2" evidence="1"/>
<dbReference type="InterPro" id="IPR010994">
    <property type="entry name" value="RuvA_2-like"/>
</dbReference>
<keyword evidence="9" id="KW-0464">Manganese</keyword>
<dbReference type="Pfam" id="PF03120">
    <property type="entry name" value="OB_DNA_ligase"/>
    <property type="match status" value="1"/>
</dbReference>
<dbReference type="SMART" id="SM00292">
    <property type="entry name" value="BRCT"/>
    <property type="match status" value="1"/>
</dbReference>
<evidence type="ECO:0000313" key="12">
    <source>
        <dbReference type="EMBL" id="QBP18066.1"/>
    </source>
</evidence>
<keyword evidence="7" id="KW-0520">NAD</keyword>
<comment type="catalytic activity">
    <reaction evidence="10">
        <text>NAD(+) + (deoxyribonucleotide)n-3'-hydroxyl + 5'-phospho-(deoxyribonucleotide)m = (deoxyribonucleotide)n+m + AMP + beta-nicotinamide D-nucleotide.</text>
        <dbReference type="EC" id="6.5.1.2"/>
    </reaction>
</comment>
<dbReference type="CDD" id="cd17748">
    <property type="entry name" value="BRCT_DNA_ligase_like"/>
    <property type="match status" value="1"/>
</dbReference>
<dbReference type="InterPro" id="IPR001679">
    <property type="entry name" value="DNA_ligase"/>
</dbReference>
<evidence type="ECO:0000256" key="2">
    <source>
        <dbReference type="ARBA" id="ARBA00022598"/>
    </source>
</evidence>
<evidence type="ECO:0000256" key="9">
    <source>
        <dbReference type="ARBA" id="ARBA00023211"/>
    </source>
</evidence>
<evidence type="ECO:0000256" key="3">
    <source>
        <dbReference type="ARBA" id="ARBA00022705"/>
    </source>
</evidence>
<dbReference type="SUPFAM" id="SSF52113">
    <property type="entry name" value="BRCT domain"/>
    <property type="match status" value="1"/>
</dbReference>
<dbReference type="KEGG" id="lji:ELX58_02655"/>
<feature type="domain" description="BRCT" evidence="11">
    <location>
        <begin position="610"/>
        <end position="687"/>
    </location>
</feature>
<keyword evidence="3" id="KW-0235">DNA replication</keyword>
<dbReference type="InterPro" id="IPR012340">
    <property type="entry name" value="NA-bd_OB-fold"/>
</dbReference>
<dbReference type="SMART" id="SM00532">
    <property type="entry name" value="LIGANc"/>
    <property type="match status" value="1"/>
</dbReference>
<keyword evidence="8" id="KW-0234">DNA repair</keyword>
<dbReference type="InterPro" id="IPR036420">
    <property type="entry name" value="BRCT_dom_sf"/>
</dbReference>
<dbReference type="PIRSF" id="PIRSF001604">
    <property type="entry name" value="LigA"/>
    <property type="match status" value="1"/>
</dbReference>
<dbReference type="Gene3D" id="3.40.50.10190">
    <property type="entry name" value="BRCT domain"/>
    <property type="match status" value="1"/>
</dbReference>
<dbReference type="InterPro" id="IPR004150">
    <property type="entry name" value="NAD_DNA_ligase_OB"/>
</dbReference>